<accession>A0A0A5G345</accession>
<dbReference type="InterPro" id="IPR048011">
    <property type="entry name" value="NTP-PPase_MazG-like_C"/>
</dbReference>
<dbReference type="InterPro" id="IPR014777">
    <property type="entry name" value="4pyrrole_Mease_sub1"/>
</dbReference>
<dbReference type="PANTHER" id="PTHR30522:SF0">
    <property type="entry name" value="NUCLEOSIDE TRIPHOSPHATE PYROPHOSPHOHYDROLASE"/>
    <property type="match status" value="1"/>
</dbReference>
<dbReference type="eggNOG" id="COG3956">
    <property type="taxonomic scope" value="Bacteria"/>
</dbReference>
<dbReference type="InterPro" id="IPR011551">
    <property type="entry name" value="NTP_PyrPHydrolase_MazG"/>
</dbReference>
<dbReference type="GO" id="GO:0006203">
    <property type="term" value="P:dGTP catabolic process"/>
    <property type="evidence" value="ECO:0007669"/>
    <property type="project" value="TreeGrafter"/>
</dbReference>
<dbReference type="InterPro" id="IPR024180">
    <property type="entry name" value="Tetrapyrrole_Mease/MazG_pred"/>
</dbReference>
<proteinExistence type="predicted"/>
<dbReference type="NCBIfam" id="NF007113">
    <property type="entry name" value="PRK09562.1"/>
    <property type="match status" value="1"/>
</dbReference>
<dbReference type="OrthoDB" id="9808939at2"/>
<dbReference type="Proteomes" id="UP000030401">
    <property type="component" value="Unassembled WGS sequence"/>
</dbReference>
<dbReference type="InterPro" id="IPR048015">
    <property type="entry name" value="NTP-PPase_MazG-like_N"/>
</dbReference>
<evidence type="ECO:0000313" key="4">
    <source>
        <dbReference type="Proteomes" id="UP000030401"/>
    </source>
</evidence>
<comment type="caution">
    <text evidence="3">The sequence shown here is derived from an EMBL/GenBank/DDBJ whole genome shotgun (WGS) entry which is preliminary data.</text>
</comment>
<dbReference type="GO" id="GO:0046061">
    <property type="term" value="P:dATP catabolic process"/>
    <property type="evidence" value="ECO:0007669"/>
    <property type="project" value="TreeGrafter"/>
</dbReference>
<dbReference type="Gene3D" id="1.10.287.1080">
    <property type="entry name" value="MazG-like"/>
    <property type="match status" value="2"/>
</dbReference>
<dbReference type="CDD" id="cd11723">
    <property type="entry name" value="YabN_N_like"/>
    <property type="match status" value="1"/>
</dbReference>
<dbReference type="InterPro" id="IPR004518">
    <property type="entry name" value="MazG-like_dom"/>
</dbReference>
<gene>
    <name evidence="3" type="ORF">N784_09020</name>
</gene>
<dbReference type="AlphaFoldDB" id="A0A0A5G345"/>
<dbReference type="GO" id="GO:0046052">
    <property type="term" value="P:UTP catabolic process"/>
    <property type="evidence" value="ECO:0007669"/>
    <property type="project" value="TreeGrafter"/>
</dbReference>
<dbReference type="PANTHER" id="PTHR30522">
    <property type="entry name" value="NUCLEOSIDE TRIPHOSPHATE PYROPHOSPHOHYDROLASE"/>
    <property type="match status" value="1"/>
</dbReference>
<dbReference type="Gene3D" id="3.40.1010.10">
    <property type="entry name" value="Cobalt-precorrin-4 Transmethylase, Domain 1"/>
    <property type="match status" value="1"/>
</dbReference>
<dbReference type="CDD" id="cd11529">
    <property type="entry name" value="NTP-PPase_MazG_Cterm"/>
    <property type="match status" value="1"/>
</dbReference>
<name>A0A0A5G345_9BACI</name>
<dbReference type="SUPFAM" id="SSF101386">
    <property type="entry name" value="all-alpha NTP pyrophosphatases"/>
    <property type="match status" value="2"/>
</dbReference>
<evidence type="ECO:0008006" key="5">
    <source>
        <dbReference type="Google" id="ProtNLM"/>
    </source>
</evidence>
<dbReference type="FunFam" id="3.40.1010.10:FF:000008">
    <property type="entry name" value="Similar to nucleoside triphosphate pyrophosphohydrolase, MazG"/>
    <property type="match status" value="1"/>
</dbReference>
<evidence type="ECO:0000259" key="1">
    <source>
        <dbReference type="Pfam" id="PF00590"/>
    </source>
</evidence>
<dbReference type="FunFam" id="1.10.287.1080:FF:000003">
    <property type="entry name" value="Nucleoside triphosphate pyrophosphohydrolase"/>
    <property type="match status" value="1"/>
</dbReference>
<dbReference type="FunFam" id="1.10.287.1080:FF:000001">
    <property type="entry name" value="Nucleoside triphosphate pyrophosphohydrolase"/>
    <property type="match status" value="1"/>
</dbReference>
<feature type="domain" description="Tetrapyrrole methylase" evidence="1">
    <location>
        <begin position="4"/>
        <end position="207"/>
    </location>
</feature>
<dbReference type="NCBIfam" id="TIGR00444">
    <property type="entry name" value="mazG"/>
    <property type="match status" value="1"/>
</dbReference>
<dbReference type="RefSeq" id="WP_036835463.1">
    <property type="nucleotide sequence ID" value="NZ_AVPG01000022.1"/>
</dbReference>
<dbReference type="Pfam" id="PF00590">
    <property type="entry name" value="TP_methylase"/>
    <property type="match status" value="1"/>
</dbReference>
<dbReference type="GO" id="GO:0006950">
    <property type="term" value="P:response to stress"/>
    <property type="evidence" value="ECO:0007669"/>
    <property type="project" value="UniProtKB-ARBA"/>
</dbReference>
<dbReference type="GO" id="GO:0046047">
    <property type="term" value="P:TTP catabolic process"/>
    <property type="evidence" value="ECO:0007669"/>
    <property type="project" value="TreeGrafter"/>
</dbReference>
<reference evidence="3 4" key="1">
    <citation type="submission" date="2013-08" db="EMBL/GenBank/DDBJ databases">
        <authorList>
            <person name="Huang J."/>
            <person name="Wang G."/>
        </authorList>
    </citation>
    <scope>NUCLEOTIDE SEQUENCE [LARGE SCALE GENOMIC DNA]</scope>
    <source>
        <strain evidence="3 4">JSM 072002</strain>
    </source>
</reference>
<dbReference type="GO" id="GO:0046081">
    <property type="term" value="P:dUTP catabolic process"/>
    <property type="evidence" value="ECO:0007669"/>
    <property type="project" value="TreeGrafter"/>
</dbReference>
<evidence type="ECO:0000259" key="2">
    <source>
        <dbReference type="Pfam" id="PF03819"/>
    </source>
</evidence>
<dbReference type="SUPFAM" id="SSF53790">
    <property type="entry name" value="Tetrapyrrole methylase"/>
    <property type="match status" value="1"/>
</dbReference>
<dbReference type="GO" id="GO:0047429">
    <property type="term" value="F:nucleoside triphosphate diphosphatase activity"/>
    <property type="evidence" value="ECO:0007669"/>
    <property type="project" value="InterPro"/>
</dbReference>
<sequence>MKQITVIGLGAGDLEQLSVGLYRTLIAYKGEVYVRTMDHPVVKALQEEGVCFTGFDHIYESYDQFEEVYDSIVSTLLEKANHNEVMYAVPGHPMLAERTVQLLLQAQKRGDVKVNMQGGHSYLDALFTALHIDPIEGFQFLDATSFARRDIHYGQHTIFCQVYDEMIASTVKIELMEDLPYDYPVYIVTAAGSEQENIQQVPLYELDREVMVNNLTSVYVPPAPSELLQHQFRRLYEVIATLRGPNGCPWDKEQTHESLRPYLLEEAYELIQAIHDQDDEGMIEELGDVLLQVMLHSQIGADEGFFTIDDVIASITDKMIRRHPHVFGDEKMHTSEEVVGTWEAIKQIEKGSERPSAIDGVAEVLSGLLKAEQLQKKARKVGFDWDDPKPIWDKVQEEIYEFHESVQTLSHDEQEGELGDILFALVNIARYYKINPELALQRTNHKFERRFREMEKEIQQAGFTMKNLSLDELDHYWEQAKQKERSDS</sequence>
<dbReference type="Pfam" id="PF03819">
    <property type="entry name" value="MazG"/>
    <property type="match status" value="2"/>
</dbReference>
<feature type="domain" description="NTP pyrophosphohydrolase MazG-like" evidence="2">
    <location>
        <begin position="394"/>
        <end position="450"/>
    </location>
</feature>
<dbReference type="EMBL" id="AVPG01000022">
    <property type="protein sequence ID" value="KGX85485.1"/>
    <property type="molecule type" value="Genomic_DNA"/>
</dbReference>
<dbReference type="PIRSF" id="PIRSF002845">
    <property type="entry name" value="Ttrprl_mtas_MazG"/>
    <property type="match status" value="1"/>
</dbReference>
<dbReference type="GO" id="GO:0008168">
    <property type="term" value="F:methyltransferase activity"/>
    <property type="evidence" value="ECO:0007669"/>
    <property type="project" value="InterPro"/>
</dbReference>
<evidence type="ECO:0000313" key="3">
    <source>
        <dbReference type="EMBL" id="KGX85485.1"/>
    </source>
</evidence>
<dbReference type="InterPro" id="IPR035013">
    <property type="entry name" value="YabN_N"/>
</dbReference>
<keyword evidence="4" id="KW-1185">Reference proteome</keyword>
<dbReference type="InterPro" id="IPR000878">
    <property type="entry name" value="4pyrrol_Mease"/>
</dbReference>
<protein>
    <recommendedName>
        <fullName evidence="5">MazG family protein</fullName>
    </recommendedName>
</protein>
<feature type="domain" description="NTP pyrophosphohydrolase MazG-like" evidence="2">
    <location>
        <begin position="254"/>
        <end position="327"/>
    </location>
</feature>
<organism evidence="3 4">
    <name type="scientific">Pontibacillus litoralis JSM 072002</name>
    <dbReference type="NCBI Taxonomy" id="1385512"/>
    <lineage>
        <taxon>Bacteria</taxon>
        <taxon>Bacillati</taxon>
        <taxon>Bacillota</taxon>
        <taxon>Bacilli</taxon>
        <taxon>Bacillales</taxon>
        <taxon>Bacillaceae</taxon>
        <taxon>Pontibacillus</taxon>
    </lineage>
</organism>
<dbReference type="InterPro" id="IPR035996">
    <property type="entry name" value="4pyrrol_Methylase_sf"/>
</dbReference>
<dbReference type="CDD" id="cd11528">
    <property type="entry name" value="NTP-PPase_MazG_Nterm"/>
    <property type="match status" value="1"/>
</dbReference>
<dbReference type="STRING" id="1385512.N784_09020"/>
<dbReference type="GO" id="GO:0046076">
    <property type="term" value="P:dTTP catabolic process"/>
    <property type="evidence" value="ECO:0007669"/>
    <property type="project" value="TreeGrafter"/>
</dbReference>